<name>A0A3S5BDX1_9PLAT</name>
<dbReference type="EMBL" id="CAAALY010290682">
    <property type="protein sequence ID" value="VEL44149.1"/>
    <property type="molecule type" value="Genomic_DNA"/>
</dbReference>
<accession>A0A3S5BDX1</accession>
<keyword evidence="2" id="KW-1185">Reference proteome</keyword>
<gene>
    <name evidence="1" type="ORF">PXEA_LOCUS37589</name>
</gene>
<reference evidence="1" key="1">
    <citation type="submission" date="2018-11" db="EMBL/GenBank/DDBJ databases">
        <authorList>
            <consortium name="Pathogen Informatics"/>
        </authorList>
    </citation>
    <scope>NUCLEOTIDE SEQUENCE</scope>
</reference>
<protein>
    <submittedName>
        <fullName evidence="1">Uncharacterized protein</fullName>
    </submittedName>
</protein>
<evidence type="ECO:0000313" key="2">
    <source>
        <dbReference type="Proteomes" id="UP000784294"/>
    </source>
</evidence>
<dbReference type="Proteomes" id="UP000784294">
    <property type="component" value="Unassembled WGS sequence"/>
</dbReference>
<proteinExistence type="predicted"/>
<comment type="caution">
    <text evidence="1">The sequence shown here is derived from an EMBL/GenBank/DDBJ whole genome shotgun (WGS) entry which is preliminary data.</text>
</comment>
<dbReference type="AlphaFoldDB" id="A0A3S5BDX1"/>
<sequence>MLGGKLVSTVLREVLDASLRVHFEQLQEVRARLRNDSPGRIEAAFSNLEEGLLRLSQGLSKSNAGMF</sequence>
<evidence type="ECO:0000313" key="1">
    <source>
        <dbReference type="EMBL" id="VEL44149.1"/>
    </source>
</evidence>
<organism evidence="1 2">
    <name type="scientific">Protopolystoma xenopodis</name>
    <dbReference type="NCBI Taxonomy" id="117903"/>
    <lineage>
        <taxon>Eukaryota</taxon>
        <taxon>Metazoa</taxon>
        <taxon>Spiralia</taxon>
        <taxon>Lophotrochozoa</taxon>
        <taxon>Platyhelminthes</taxon>
        <taxon>Monogenea</taxon>
        <taxon>Polyopisthocotylea</taxon>
        <taxon>Polystomatidea</taxon>
        <taxon>Polystomatidae</taxon>
        <taxon>Protopolystoma</taxon>
    </lineage>
</organism>